<comment type="caution">
    <text evidence="1">The sequence shown here is derived from an EMBL/GenBank/DDBJ whole genome shotgun (WGS) entry which is preliminary data.</text>
</comment>
<evidence type="ECO:0000313" key="2">
    <source>
        <dbReference type="Proteomes" id="UP000654918"/>
    </source>
</evidence>
<keyword evidence="2" id="KW-1185">Reference proteome</keyword>
<organism evidence="1 2">
    <name type="scientific">Colletotrichum plurivorum</name>
    <dbReference type="NCBI Taxonomy" id="2175906"/>
    <lineage>
        <taxon>Eukaryota</taxon>
        <taxon>Fungi</taxon>
        <taxon>Dikarya</taxon>
        <taxon>Ascomycota</taxon>
        <taxon>Pezizomycotina</taxon>
        <taxon>Sordariomycetes</taxon>
        <taxon>Hypocreomycetidae</taxon>
        <taxon>Glomerellales</taxon>
        <taxon>Glomerellaceae</taxon>
        <taxon>Colletotrichum</taxon>
        <taxon>Colletotrichum orchidearum species complex</taxon>
    </lineage>
</organism>
<reference evidence="1" key="1">
    <citation type="journal article" date="2020" name="Phytopathology">
        <title>Genome Sequence Resources of Colletotrichum truncatum, C. plurivorum, C. musicola, and C. sojae: Four Species Pathogenic to Soybean (Glycine max).</title>
        <authorList>
            <person name="Rogerio F."/>
            <person name="Boufleur T.R."/>
            <person name="Ciampi-Guillardi M."/>
            <person name="Sukno S.A."/>
            <person name="Thon M.R."/>
            <person name="Massola Junior N.S."/>
            <person name="Baroncelli R."/>
        </authorList>
    </citation>
    <scope>NUCLEOTIDE SEQUENCE</scope>
    <source>
        <strain evidence="1">LFN00145</strain>
    </source>
</reference>
<dbReference type="EMBL" id="WIGO01000232">
    <property type="protein sequence ID" value="KAF6822609.1"/>
    <property type="molecule type" value="Genomic_DNA"/>
</dbReference>
<protein>
    <submittedName>
        <fullName evidence="1">Uncharacterized protein</fullName>
    </submittedName>
</protein>
<sequence length="83" mass="9033">MAVVGQNPRGCPAHVFCPSIMPQGHRFPPGYIPEKGKKLPLSYADLSAQTGVLLPSGSVESSMTHVHRRQGRGRSADRLLLWV</sequence>
<dbReference type="AlphaFoldDB" id="A0A8H6K016"/>
<name>A0A8H6K016_9PEZI</name>
<proteinExistence type="predicted"/>
<evidence type="ECO:0000313" key="1">
    <source>
        <dbReference type="EMBL" id="KAF6822609.1"/>
    </source>
</evidence>
<dbReference type="Proteomes" id="UP000654918">
    <property type="component" value="Unassembled WGS sequence"/>
</dbReference>
<accession>A0A8H6K016</accession>
<gene>
    <name evidence="1" type="ORF">CPLU01_11919</name>
</gene>